<dbReference type="Proteomes" id="UP001305414">
    <property type="component" value="Unassembled WGS sequence"/>
</dbReference>
<protein>
    <submittedName>
        <fullName evidence="2">Uncharacterized protein</fullName>
    </submittedName>
</protein>
<organism evidence="2 3">
    <name type="scientific">Xylaria bambusicola</name>
    <dbReference type="NCBI Taxonomy" id="326684"/>
    <lineage>
        <taxon>Eukaryota</taxon>
        <taxon>Fungi</taxon>
        <taxon>Dikarya</taxon>
        <taxon>Ascomycota</taxon>
        <taxon>Pezizomycotina</taxon>
        <taxon>Sordariomycetes</taxon>
        <taxon>Xylariomycetidae</taxon>
        <taxon>Xylariales</taxon>
        <taxon>Xylariaceae</taxon>
        <taxon>Xylaria</taxon>
    </lineage>
</organism>
<gene>
    <name evidence="2" type="ORF">RRF57_007250</name>
</gene>
<keyword evidence="3" id="KW-1185">Reference proteome</keyword>
<accession>A0AAN7ZAA4</accession>
<dbReference type="EMBL" id="JAWHQM010000020">
    <property type="protein sequence ID" value="KAK5631536.1"/>
    <property type="molecule type" value="Genomic_DNA"/>
</dbReference>
<dbReference type="Pfam" id="PF20354">
    <property type="entry name" value="DUF6649"/>
    <property type="match status" value="1"/>
</dbReference>
<comment type="caution">
    <text evidence="2">The sequence shown here is derived from an EMBL/GenBank/DDBJ whole genome shotgun (WGS) entry which is preliminary data.</text>
</comment>
<proteinExistence type="predicted"/>
<feature type="compositionally biased region" description="Polar residues" evidence="1">
    <location>
        <begin position="295"/>
        <end position="306"/>
    </location>
</feature>
<reference evidence="2 3" key="1">
    <citation type="submission" date="2023-10" db="EMBL/GenBank/DDBJ databases">
        <title>Draft genome sequence of Xylaria bambusicola isolate GMP-LS, the root and basal stem rot pathogen of sugarcane in Indonesia.</title>
        <authorList>
            <person name="Selvaraj P."/>
            <person name="Muralishankar V."/>
            <person name="Muruganantham S."/>
            <person name="Sp S."/>
            <person name="Haryani S."/>
            <person name="Lau K.J.X."/>
            <person name="Naqvi N.I."/>
        </authorList>
    </citation>
    <scope>NUCLEOTIDE SEQUENCE [LARGE SCALE GENOMIC DNA]</scope>
    <source>
        <strain evidence="2">GMP-LS</strain>
    </source>
</reference>
<dbReference type="InterPro" id="IPR046591">
    <property type="entry name" value="DUF6649"/>
</dbReference>
<feature type="region of interest" description="Disordered" evidence="1">
    <location>
        <begin position="295"/>
        <end position="322"/>
    </location>
</feature>
<feature type="compositionally biased region" description="Basic residues" evidence="1">
    <location>
        <begin position="62"/>
        <end position="79"/>
    </location>
</feature>
<dbReference type="AlphaFoldDB" id="A0AAN7ZAA4"/>
<evidence type="ECO:0000313" key="2">
    <source>
        <dbReference type="EMBL" id="KAK5631536.1"/>
    </source>
</evidence>
<evidence type="ECO:0000256" key="1">
    <source>
        <dbReference type="SAM" id="MobiDB-lite"/>
    </source>
</evidence>
<feature type="region of interest" description="Disordered" evidence="1">
    <location>
        <begin position="23"/>
        <end position="89"/>
    </location>
</feature>
<feature type="compositionally biased region" description="Basic and acidic residues" evidence="1">
    <location>
        <begin position="245"/>
        <end position="262"/>
    </location>
</feature>
<feature type="compositionally biased region" description="Acidic residues" evidence="1">
    <location>
        <begin position="311"/>
        <end position="322"/>
    </location>
</feature>
<evidence type="ECO:0000313" key="3">
    <source>
        <dbReference type="Proteomes" id="UP001305414"/>
    </source>
</evidence>
<sequence>MVQSLALPISFYHLLEYQTAPNPQHQPKMASMEVQRGPTSRVGVDSSAAAGPRYHDPYDLHHRSHSHPHATMSRTRKRKAESQDNHRLSKRLSLLNLEKNGPKLYVPVENPNLNVIPEHPVQDNLAQGSSSVVTSSDGMQLDDTKHKVYIYDLDAELSSADENSENESSLPGSPTSGRGRLVFLPDIEKHLSRSRIPPAIFANKEGDIAGHNINDMQMVLYSEPSSLSVPREHDSVRKAILEARARARQRQKDSQGEAKPESLEPSVIIPVVPPTTPDTRNFGSHNVNMAIDNTSGHDLSQNTPSWQDGLAVDDDMDAMDMD</sequence>
<feature type="compositionally biased region" description="Low complexity" evidence="1">
    <location>
        <begin position="158"/>
        <end position="170"/>
    </location>
</feature>
<feature type="region of interest" description="Disordered" evidence="1">
    <location>
        <begin position="158"/>
        <end position="179"/>
    </location>
</feature>
<feature type="region of interest" description="Disordered" evidence="1">
    <location>
        <begin position="245"/>
        <end position="282"/>
    </location>
</feature>
<name>A0AAN7ZAA4_9PEZI</name>